<evidence type="ECO:0000313" key="2">
    <source>
        <dbReference type="Proteomes" id="UP000070376"/>
    </source>
</evidence>
<organism evidence="1 2">
    <name type="scientific">Heyndrickxia coagulans</name>
    <name type="common">Weizmannia coagulans</name>
    <dbReference type="NCBI Taxonomy" id="1398"/>
    <lineage>
        <taxon>Bacteria</taxon>
        <taxon>Bacillati</taxon>
        <taxon>Bacillota</taxon>
        <taxon>Bacilli</taxon>
        <taxon>Bacillales</taxon>
        <taxon>Bacillaceae</taxon>
        <taxon>Heyndrickxia</taxon>
    </lineage>
</organism>
<evidence type="ECO:0000313" key="1">
    <source>
        <dbReference type="EMBL" id="KWZ85793.1"/>
    </source>
</evidence>
<comment type="caution">
    <text evidence="1">The sequence shown here is derived from an EMBL/GenBank/DDBJ whole genome shotgun (WGS) entry which is preliminary data.</text>
</comment>
<dbReference type="GO" id="GO:0005840">
    <property type="term" value="C:ribosome"/>
    <property type="evidence" value="ECO:0007669"/>
    <property type="project" value="UniProtKB-KW"/>
</dbReference>
<accession>A0A133L1H9</accession>
<gene>
    <name evidence="1" type="ORF">HMPREF3213_00304</name>
</gene>
<sequence>METDHRGYCFLAIKGTPGHFKQPGGGFILKYGLVYNRYGNNDRPCNGVLPEESRQYLLVYIQRKNLVKGCLNAKDCVQ</sequence>
<dbReference type="AlphaFoldDB" id="A0A133L1H9"/>
<dbReference type="Proteomes" id="UP000070376">
    <property type="component" value="Unassembled WGS sequence"/>
</dbReference>
<name>A0A133L1H9_HEYCO</name>
<keyword evidence="1" id="KW-0687">Ribonucleoprotein</keyword>
<reference evidence="2" key="1">
    <citation type="submission" date="2016-01" db="EMBL/GenBank/DDBJ databases">
        <authorList>
            <person name="Mitreva M."/>
            <person name="Pepin K.H."/>
            <person name="Mihindukulasuriya K.A."/>
            <person name="Fulton R."/>
            <person name="Fronick C."/>
            <person name="O'Laughlin M."/>
            <person name="Miner T."/>
            <person name="Herter B."/>
            <person name="Rosa B.A."/>
            <person name="Cordes M."/>
            <person name="Tomlinson C."/>
            <person name="Wollam A."/>
            <person name="Palsikar V.B."/>
            <person name="Mardis E.R."/>
            <person name="Wilson R.K."/>
        </authorList>
    </citation>
    <scope>NUCLEOTIDE SEQUENCE [LARGE SCALE GENOMIC DNA]</scope>
    <source>
        <strain evidence="2">GED7749B</strain>
    </source>
</reference>
<keyword evidence="1" id="KW-0689">Ribosomal protein</keyword>
<proteinExistence type="predicted"/>
<protein>
    <submittedName>
        <fullName evidence="1">30S ribosomal protein S8 domain protein</fullName>
    </submittedName>
</protein>
<dbReference type="EMBL" id="LRPN01000011">
    <property type="protein sequence ID" value="KWZ85793.1"/>
    <property type="molecule type" value="Genomic_DNA"/>
</dbReference>